<evidence type="ECO:0000313" key="2">
    <source>
        <dbReference type="Proteomes" id="UP001589709"/>
    </source>
</evidence>
<protein>
    <recommendedName>
        <fullName evidence="3">Integrase</fullName>
    </recommendedName>
</protein>
<proteinExistence type="predicted"/>
<keyword evidence="2" id="KW-1185">Reference proteome</keyword>
<dbReference type="RefSeq" id="WP_381347059.1">
    <property type="nucleotide sequence ID" value="NZ_JBHMCY010000031.1"/>
</dbReference>
<dbReference type="Proteomes" id="UP001589709">
    <property type="component" value="Unassembled WGS sequence"/>
</dbReference>
<organism evidence="1 2">
    <name type="scientific">Streptomyces cinereospinus</name>
    <dbReference type="NCBI Taxonomy" id="285561"/>
    <lineage>
        <taxon>Bacteria</taxon>
        <taxon>Bacillati</taxon>
        <taxon>Actinomycetota</taxon>
        <taxon>Actinomycetes</taxon>
        <taxon>Kitasatosporales</taxon>
        <taxon>Streptomycetaceae</taxon>
        <taxon>Streptomyces</taxon>
    </lineage>
</organism>
<sequence>MENDRKHLAEQLGHATVDQTAEAYTPSTLTPEIVSAILRDPDSPLYPSKIGVFCDDCGTEVARDYMVSAEQTRAERLEVARAHLRTEGWQCDRSGDYCPRHKAENDACPGVGEYGHGLTGTTVHVGCCPASR</sequence>
<comment type="caution">
    <text evidence="1">The sequence shown here is derived from an EMBL/GenBank/DDBJ whole genome shotgun (WGS) entry which is preliminary data.</text>
</comment>
<evidence type="ECO:0000313" key="1">
    <source>
        <dbReference type="EMBL" id="MFB9464503.1"/>
    </source>
</evidence>
<gene>
    <name evidence="1" type="ORF">ACFF45_17755</name>
</gene>
<dbReference type="EMBL" id="JBHMCY010000031">
    <property type="protein sequence ID" value="MFB9464503.1"/>
    <property type="molecule type" value="Genomic_DNA"/>
</dbReference>
<accession>A0ABV5N2I6</accession>
<reference evidence="1 2" key="1">
    <citation type="submission" date="2024-09" db="EMBL/GenBank/DDBJ databases">
        <authorList>
            <person name="Sun Q."/>
            <person name="Mori K."/>
        </authorList>
    </citation>
    <scope>NUCLEOTIDE SEQUENCE [LARGE SCALE GENOMIC DNA]</scope>
    <source>
        <strain evidence="1 2">JCM 6917</strain>
    </source>
</reference>
<evidence type="ECO:0008006" key="3">
    <source>
        <dbReference type="Google" id="ProtNLM"/>
    </source>
</evidence>
<name>A0ABV5N2I6_9ACTN</name>